<name>A0ABT1T5P6_9SPHI</name>
<reference evidence="1 2" key="1">
    <citation type="submission" date="2022-07" db="EMBL/GenBank/DDBJ databases">
        <title>Mucilaginibacter sp. JC4.</title>
        <authorList>
            <person name="Le V."/>
            <person name="Ko S.-R."/>
            <person name="Ahn C.-Y."/>
            <person name="Oh H.-M."/>
        </authorList>
    </citation>
    <scope>NUCLEOTIDE SEQUENCE [LARGE SCALE GENOMIC DNA]</scope>
    <source>
        <strain evidence="1 2">JC4</strain>
    </source>
</reference>
<dbReference type="RefSeq" id="WP_256539444.1">
    <property type="nucleotide sequence ID" value="NZ_JANHOH010000002.1"/>
</dbReference>
<evidence type="ECO:0000313" key="2">
    <source>
        <dbReference type="Proteomes" id="UP001204376"/>
    </source>
</evidence>
<dbReference type="Pfam" id="PF26622">
    <property type="entry name" value="DUF8199"/>
    <property type="match status" value="1"/>
</dbReference>
<protein>
    <recommendedName>
        <fullName evidence="3">Secreted protein</fullName>
    </recommendedName>
</protein>
<evidence type="ECO:0000313" key="1">
    <source>
        <dbReference type="EMBL" id="MCQ6959258.1"/>
    </source>
</evidence>
<dbReference type="NCBIfam" id="NF047658">
    <property type="entry name" value="HYC_CC_PP"/>
    <property type="match status" value="1"/>
</dbReference>
<comment type="caution">
    <text evidence="1">The sequence shown here is derived from an EMBL/GenBank/DDBJ whole genome shotgun (WGS) entry which is preliminary data.</text>
</comment>
<sequence>MIKKLFVTFITVLYLGVSSGATLHYQYCMGHLIKVSLWHDHTKKCDTCGMERKEKAAKECCTHQHQLLKSDKSSLPSYTHISLGTSTGLPIGEPFRFVGSTIVTVTAKPFIKQAPPPQIAVPLFLRNCAFLI</sequence>
<proteinExistence type="predicted"/>
<dbReference type="Proteomes" id="UP001204376">
    <property type="component" value="Unassembled WGS sequence"/>
</dbReference>
<gene>
    <name evidence="1" type="ORF">NPE20_14880</name>
</gene>
<accession>A0ABT1T5P6</accession>
<dbReference type="InterPro" id="IPR058512">
    <property type="entry name" value="DUF8199"/>
</dbReference>
<dbReference type="EMBL" id="JANHOH010000002">
    <property type="protein sequence ID" value="MCQ6959258.1"/>
    <property type="molecule type" value="Genomic_DNA"/>
</dbReference>
<dbReference type="InterPro" id="IPR058060">
    <property type="entry name" value="HYC_CC_PP"/>
</dbReference>
<evidence type="ECO:0008006" key="3">
    <source>
        <dbReference type="Google" id="ProtNLM"/>
    </source>
</evidence>
<keyword evidence="2" id="KW-1185">Reference proteome</keyword>
<organism evidence="1 2">
    <name type="scientific">Mucilaginibacter aquariorum</name>
    <dbReference type="NCBI Taxonomy" id="2967225"/>
    <lineage>
        <taxon>Bacteria</taxon>
        <taxon>Pseudomonadati</taxon>
        <taxon>Bacteroidota</taxon>
        <taxon>Sphingobacteriia</taxon>
        <taxon>Sphingobacteriales</taxon>
        <taxon>Sphingobacteriaceae</taxon>
        <taxon>Mucilaginibacter</taxon>
    </lineage>
</organism>